<keyword evidence="2" id="KW-1185">Reference proteome</keyword>
<dbReference type="RefSeq" id="WP_068123444.1">
    <property type="nucleotide sequence ID" value="NZ_CCXJ01000649.1"/>
</dbReference>
<proteinExistence type="predicted"/>
<evidence type="ECO:0000313" key="1">
    <source>
        <dbReference type="EMBL" id="MDP9821553.1"/>
    </source>
</evidence>
<sequence>MTMLNRGDLENFGKAEAWETLRSNRATRDRLDVDDLLIANHLAGLYEGHQIVADHAAFKHEPERMVALAGEGAPILSEYAASELSGHLRMPLQSARQLLGDAIEIAHRLPRLWQHMVDGKDRSLAGPGRRQGDAHTELRGRVVGGCAARACGAEA</sequence>
<gene>
    <name evidence="1" type="ORF">J2S59_001362</name>
</gene>
<protein>
    <submittedName>
        <fullName evidence="1">Uncharacterized protein</fullName>
    </submittedName>
</protein>
<name>A0ABT9NMD5_9ACTN</name>
<dbReference type="Proteomes" id="UP001240447">
    <property type="component" value="Unassembled WGS sequence"/>
</dbReference>
<accession>A0ABT9NMD5</accession>
<reference evidence="1 2" key="1">
    <citation type="submission" date="2023-07" db="EMBL/GenBank/DDBJ databases">
        <title>Sequencing the genomes of 1000 actinobacteria strains.</title>
        <authorList>
            <person name="Klenk H.-P."/>
        </authorList>
    </citation>
    <scope>NUCLEOTIDE SEQUENCE [LARGE SCALE GENOMIC DNA]</scope>
    <source>
        <strain evidence="1 2">GD13</strain>
    </source>
</reference>
<evidence type="ECO:0000313" key="2">
    <source>
        <dbReference type="Proteomes" id="UP001240447"/>
    </source>
</evidence>
<comment type="caution">
    <text evidence="1">The sequence shown here is derived from an EMBL/GenBank/DDBJ whole genome shotgun (WGS) entry which is preliminary data.</text>
</comment>
<organism evidence="1 2">
    <name type="scientific">Nocardioides massiliensis</name>
    <dbReference type="NCBI Taxonomy" id="1325935"/>
    <lineage>
        <taxon>Bacteria</taxon>
        <taxon>Bacillati</taxon>
        <taxon>Actinomycetota</taxon>
        <taxon>Actinomycetes</taxon>
        <taxon>Propionibacteriales</taxon>
        <taxon>Nocardioidaceae</taxon>
        <taxon>Nocardioides</taxon>
    </lineage>
</organism>
<dbReference type="EMBL" id="JAUSQM010000001">
    <property type="protein sequence ID" value="MDP9821553.1"/>
    <property type="molecule type" value="Genomic_DNA"/>
</dbReference>